<dbReference type="OrthoDB" id="9808470at2"/>
<dbReference type="CDD" id="cd06223">
    <property type="entry name" value="PRTases_typeI"/>
    <property type="match status" value="1"/>
</dbReference>
<comment type="similarity">
    <text evidence="10">Belongs to the purine/pyrimidine phosphoribosyltransferase family. PyrE subfamily.</text>
</comment>
<evidence type="ECO:0000256" key="4">
    <source>
        <dbReference type="ARBA" id="ARBA00022676"/>
    </source>
</evidence>
<evidence type="ECO:0000313" key="14">
    <source>
        <dbReference type="Proteomes" id="UP000050544"/>
    </source>
</evidence>
<dbReference type="NCBIfam" id="TIGR02127">
    <property type="entry name" value="pyrF_sub2"/>
    <property type="match status" value="1"/>
</dbReference>
<dbReference type="NCBIfam" id="TIGR00336">
    <property type="entry name" value="pyrE"/>
    <property type="match status" value="1"/>
</dbReference>
<comment type="similarity">
    <text evidence="3 11">Belongs to the OMP decarboxylase family. Type 2 subfamily.</text>
</comment>
<comment type="catalytic activity">
    <reaction evidence="9 11">
        <text>orotidine 5'-phosphate + H(+) = UMP + CO2</text>
        <dbReference type="Rhea" id="RHEA:11596"/>
        <dbReference type="ChEBI" id="CHEBI:15378"/>
        <dbReference type="ChEBI" id="CHEBI:16526"/>
        <dbReference type="ChEBI" id="CHEBI:57538"/>
        <dbReference type="ChEBI" id="CHEBI:57865"/>
        <dbReference type="EC" id="4.1.1.23"/>
    </reaction>
</comment>
<comment type="pathway">
    <text evidence="2 10">Pyrimidine metabolism; UMP biosynthesis via de novo pathway; UMP from orotate: step 1/2.</text>
</comment>
<dbReference type="Pfam" id="PF00215">
    <property type="entry name" value="OMPdecase"/>
    <property type="match status" value="1"/>
</dbReference>
<evidence type="ECO:0000256" key="7">
    <source>
        <dbReference type="ARBA" id="ARBA00022975"/>
    </source>
</evidence>
<keyword evidence="10" id="KW-0460">Magnesium</keyword>
<feature type="binding site" description="in other chain" evidence="10">
    <location>
        <position position="302"/>
    </location>
    <ligand>
        <name>5-phospho-alpha-D-ribose 1-diphosphate</name>
        <dbReference type="ChEBI" id="CHEBI:58017"/>
        <note>ligand shared between dimeric partners</note>
    </ligand>
</feature>
<dbReference type="InterPro" id="IPR011060">
    <property type="entry name" value="RibuloseP-bd_barrel"/>
</dbReference>
<dbReference type="HAMAP" id="MF_01208">
    <property type="entry name" value="PyrE"/>
    <property type="match status" value="1"/>
</dbReference>
<evidence type="ECO:0000256" key="6">
    <source>
        <dbReference type="ARBA" id="ARBA00022793"/>
    </source>
</evidence>
<keyword evidence="6 11" id="KW-0210">Decarboxylase</keyword>
<dbReference type="SUPFAM" id="SSF53271">
    <property type="entry name" value="PRTase-like"/>
    <property type="match status" value="1"/>
</dbReference>
<dbReference type="SUPFAM" id="SSF51366">
    <property type="entry name" value="Ribulose-phoshate binding barrel"/>
    <property type="match status" value="1"/>
</dbReference>
<comment type="subunit">
    <text evidence="10">Homodimer.</text>
</comment>
<evidence type="ECO:0000256" key="10">
    <source>
        <dbReference type="HAMAP-Rule" id="MF_01208"/>
    </source>
</evidence>
<dbReference type="Gene3D" id="3.20.20.70">
    <property type="entry name" value="Aldolase class I"/>
    <property type="match status" value="1"/>
</dbReference>
<evidence type="ECO:0000256" key="2">
    <source>
        <dbReference type="ARBA" id="ARBA00004889"/>
    </source>
</evidence>
<dbReference type="GO" id="GO:0006207">
    <property type="term" value="P:'de novo' pyrimidine nucleobase biosynthetic process"/>
    <property type="evidence" value="ECO:0007669"/>
    <property type="project" value="InterPro"/>
</dbReference>
<dbReference type="HAMAP" id="MF_01215">
    <property type="entry name" value="OMPdecase_type2"/>
    <property type="match status" value="1"/>
</dbReference>
<dbReference type="EC" id="2.4.2.10" evidence="10"/>
<proteinExistence type="inferred from homology"/>
<organism evidence="13 14">
    <name type="scientific">Thermanaerothrix daxensis</name>
    <dbReference type="NCBI Taxonomy" id="869279"/>
    <lineage>
        <taxon>Bacteria</taxon>
        <taxon>Bacillati</taxon>
        <taxon>Chloroflexota</taxon>
        <taxon>Anaerolineae</taxon>
        <taxon>Anaerolineales</taxon>
        <taxon>Anaerolineaceae</taxon>
        <taxon>Thermanaerothrix</taxon>
    </lineage>
</organism>
<dbReference type="InterPro" id="IPR018089">
    <property type="entry name" value="OMPdecase_AS"/>
</dbReference>
<accession>A0A0P6XVC3</accession>
<dbReference type="GO" id="GO:0000287">
    <property type="term" value="F:magnesium ion binding"/>
    <property type="evidence" value="ECO:0007669"/>
    <property type="project" value="UniProtKB-UniRule"/>
</dbReference>
<dbReference type="InterPro" id="IPR004467">
    <property type="entry name" value="Or_phspho_trans_dom"/>
</dbReference>
<dbReference type="InterPro" id="IPR000836">
    <property type="entry name" value="PRTase_dom"/>
</dbReference>
<dbReference type="CDD" id="cd04725">
    <property type="entry name" value="OMP_decarboxylase_like"/>
    <property type="match status" value="1"/>
</dbReference>
<dbReference type="AlphaFoldDB" id="A0A0P6XVC3"/>
<feature type="binding site" evidence="10">
    <location>
        <position position="372"/>
    </location>
    <ligand>
        <name>5-phospho-alpha-D-ribose 1-diphosphate</name>
        <dbReference type="ChEBI" id="CHEBI:58017"/>
        <note>ligand shared between dimeric partners</note>
    </ligand>
</feature>
<dbReference type="GO" id="GO:0004590">
    <property type="term" value="F:orotidine-5'-phosphate decarboxylase activity"/>
    <property type="evidence" value="ECO:0007669"/>
    <property type="project" value="UniProtKB-UniRule"/>
</dbReference>
<comment type="function">
    <text evidence="10">Catalyzes the transfer of a ribosyl phosphate group from 5-phosphoribose 1-diphosphate to orotate, leading to the formation of orotidine monophosphate (OMP).</text>
</comment>
<comment type="caution">
    <text evidence="13">The sequence shown here is derived from an EMBL/GenBank/DDBJ whole genome shotgun (WGS) entry which is preliminary data.</text>
</comment>
<keyword evidence="4 10" id="KW-0328">Glycosyltransferase</keyword>
<evidence type="ECO:0000259" key="12">
    <source>
        <dbReference type="SMART" id="SM00934"/>
    </source>
</evidence>
<name>A0A0P6XVC3_9CHLR</name>
<dbReference type="PANTHER" id="PTHR43375:SF1">
    <property type="entry name" value="OROTIDINE 5'-PHOSPHATE DECARBOXYLASE"/>
    <property type="match status" value="1"/>
</dbReference>
<evidence type="ECO:0000256" key="11">
    <source>
        <dbReference type="HAMAP-Rule" id="MF_01215"/>
    </source>
</evidence>
<comment type="catalytic activity">
    <reaction evidence="10">
        <text>orotidine 5'-phosphate + diphosphate = orotate + 5-phospho-alpha-D-ribose 1-diphosphate</text>
        <dbReference type="Rhea" id="RHEA:10380"/>
        <dbReference type="ChEBI" id="CHEBI:30839"/>
        <dbReference type="ChEBI" id="CHEBI:33019"/>
        <dbReference type="ChEBI" id="CHEBI:57538"/>
        <dbReference type="ChEBI" id="CHEBI:58017"/>
        <dbReference type="EC" id="2.4.2.10"/>
    </reaction>
</comment>
<evidence type="ECO:0000256" key="9">
    <source>
        <dbReference type="ARBA" id="ARBA00049157"/>
    </source>
</evidence>
<dbReference type="InterPro" id="IPR011995">
    <property type="entry name" value="OMPdecase_type-2"/>
</dbReference>
<evidence type="ECO:0000313" key="13">
    <source>
        <dbReference type="EMBL" id="KPL84213.1"/>
    </source>
</evidence>
<comment type="pathway">
    <text evidence="1 11">Pyrimidine metabolism; UMP biosynthesis via de novo pathway; UMP from orotate: step 2/2.</text>
</comment>
<dbReference type="GO" id="GO:0044205">
    <property type="term" value="P:'de novo' UMP biosynthetic process"/>
    <property type="evidence" value="ECO:0007669"/>
    <property type="project" value="UniProtKB-UniRule"/>
</dbReference>
<dbReference type="RefSeq" id="WP_054520682.1">
    <property type="nucleotide sequence ID" value="NZ_LGKO01000002.1"/>
</dbReference>
<dbReference type="InterPro" id="IPR023031">
    <property type="entry name" value="OPRT"/>
</dbReference>
<feature type="binding site" evidence="10">
    <location>
        <position position="426"/>
    </location>
    <ligand>
        <name>orotate</name>
        <dbReference type="ChEBI" id="CHEBI:30839"/>
    </ligand>
</feature>
<protein>
    <recommendedName>
        <fullName evidence="10 11">Multifunctional fusion protein</fullName>
    </recommendedName>
    <domain>
        <recommendedName>
            <fullName evidence="11">Orotidine 5'-phosphate decarboxylase</fullName>
            <ecNumber evidence="11">4.1.1.23</ecNumber>
        </recommendedName>
        <alternativeName>
            <fullName evidence="11">OMP decarboxylase</fullName>
            <shortName evidence="11">OMPDCase</shortName>
            <shortName evidence="11">OMPdecase</shortName>
        </alternativeName>
    </domain>
    <domain>
        <recommendedName>
            <fullName evidence="10">Orotate phosphoribosyltransferase</fullName>
            <shortName evidence="10">OPRT</shortName>
            <shortName evidence="10">OPRTase</shortName>
            <ecNumber evidence="10">2.4.2.10</ecNumber>
        </recommendedName>
    </domain>
</protein>
<dbReference type="PANTHER" id="PTHR43375">
    <property type="entry name" value="OROTIDINE 5'-PHOSPHATE DECARBOXYLASE"/>
    <property type="match status" value="1"/>
</dbReference>
<evidence type="ECO:0000256" key="1">
    <source>
        <dbReference type="ARBA" id="ARBA00004861"/>
    </source>
</evidence>
<feature type="active site" description="Proton donor" evidence="11">
    <location>
        <position position="93"/>
    </location>
</feature>
<dbReference type="InterPro" id="IPR029057">
    <property type="entry name" value="PRTase-like"/>
</dbReference>
<dbReference type="InterPro" id="IPR001754">
    <property type="entry name" value="OMPdeCOase_dom"/>
</dbReference>
<dbReference type="Proteomes" id="UP000050544">
    <property type="component" value="Unassembled WGS sequence"/>
</dbReference>
<dbReference type="GO" id="GO:0004588">
    <property type="term" value="F:orotate phosphoribosyltransferase activity"/>
    <property type="evidence" value="ECO:0007669"/>
    <property type="project" value="UniProtKB-UniRule"/>
</dbReference>
<feature type="binding site" evidence="10">
    <location>
        <position position="398"/>
    </location>
    <ligand>
        <name>orotate</name>
        <dbReference type="ChEBI" id="CHEBI:30839"/>
    </ligand>
</feature>
<sequence length="475" mass="51120">MSGNFFTRLETRARQIDSLLCVGLDPHLQDLPEPTPAAAGAFCQRLIEATLDLALAYKPNAAFFEAFGPEGWQVLKDVIASIPKDIPVILDAKRGDIASTAEAYARSAFETLGVDAITLNPYLGQDSIQPFLRDPGHGVFLLCKTSNPGAGDFQDLPLGGADADLLLYEKVALKAQAWNAQGNIGLVVGATYPEALARLRSLVPDMWFLAPGVGAQGGDLAAALQAGLRADGMGLLLPVSRAISRAESPRQAALDWVANLRRERAIAMAARNSMPTFPPGLAILAEALLQAGCVRFGSFTLKSGLQSPIYIDLRQLVSHPRLLAQVSRAYLGVLRNLSFDRLAALPYAALPIATTLSLLGDWPLIYPRKEVKEYGTRAEIEGEYHPGERVVVIDDLATTGGSKFEAIERLTQAGLLVQDVVVLIDRQSGAAEALAAAGYRLHAVLSLSQLLDYWEATDRIAREKIAEVRAFLKST</sequence>
<dbReference type="PROSITE" id="PS00156">
    <property type="entry name" value="OMPDECASE"/>
    <property type="match status" value="1"/>
</dbReference>
<feature type="binding site" evidence="10">
    <location>
        <position position="368"/>
    </location>
    <ligand>
        <name>5-phospho-alpha-D-ribose 1-diphosphate</name>
        <dbReference type="ChEBI" id="CHEBI:58017"/>
        <note>ligand shared between dimeric partners</note>
    </ligand>
</feature>
<keyword evidence="14" id="KW-1185">Reference proteome</keyword>
<evidence type="ECO:0000256" key="5">
    <source>
        <dbReference type="ARBA" id="ARBA00022679"/>
    </source>
</evidence>
<dbReference type="EMBL" id="LGKO01000002">
    <property type="protein sequence ID" value="KPL84213.1"/>
    <property type="molecule type" value="Genomic_DNA"/>
</dbReference>
<feature type="binding site" description="in other chain" evidence="10">
    <location>
        <begin position="394"/>
        <end position="402"/>
    </location>
    <ligand>
        <name>5-phospho-alpha-D-ribose 1-diphosphate</name>
        <dbReference type="ChEBI" id="CHEBI:58017"/>
        <note>ligand shared between dimeric partners</note>
    </ligand>
</feature>
<keyword evidence="7 11" id="KW-0665">Pyrimidine biosynthesis</keyword>
<keyword evidence="8 11" id="KW-0456">Lyase</keyword>
<dbReference type="SMART" id="SM00934">
    <property type="entry name" value="OMPdecase"/>
    <property type="match status" value="1"/>
</dbReference>
<feature type="domain" description="Orotidine 5'-phosphate decarboxylase" evidence="12">
    <location>
        <begin position="19"/>
        <end position="256"/>
    </location>
</feature>
<dbReference type="STRING" id="869279.SE15_03385"/>
<dbReference type="PATRIC" id="fig|869279.4.peg.687"/>
<dbReference type="UniPathway" id="UPA00070">
    <property type="reaction ID" value="UER00119"/>
</dbReference>
<feature type="binding site" description="in other chain" evidence="10">
    <location>
        <position position="369"/>
    </location>
    <ligand>
        <name>5-phospho-alpha-D-ribose 1-diphosphate</name>
        <dbReference type="ChEBI" id="CHEBI:58017"/>
        <note>ligand shared between dimeric partners</note>
    </ligand>
</feature>
<dbReference type="Gene3D" id="3.40.50.2020">
    <property type="match status" value="1"/>
</dbReference>
<comment type="caution">
    <text evidence="10">Lacks conserved residue(s) required for the propagation of feature annotation.</text>
</comment>
<evidence type="ECO:0000256" key="8">
    <source>
        <dbReference type="ARBA" id="ARBA00023239"/>
    </source>
</evidence>
<comment type="cofactor">
    <cofactor evidence="10">
        <name>Mg(2+)</name>
        <dbReference type="ChEBI" id="CHEBI:18420"/>
    </cofactor>
</comment>
<reference evidence="13 14" key="1">
    <citation type="submission" date="2015-07" db="EMBL/GenBank/DDBJ databases">
        <title>Whole genome sequence of Thermanaerothrix daxensis DSM 23592.</title>
        <authorList>
            <person name="Hemp J."/>
            <person name="Ward L.M."/>
            <person name="Pace L.A."/>
            <person name="Fischer W.W."/>
        </authorList>
    </citation>
    <scope>NUCLEOTIDE SEQUENCE [LARGE SCALE GENOMIC DNA]</scope>
    <source>
        <strain evidence="13 14">GNS-1</strain>
    </source>
</reference>
<dbReference type="InterPro" id="IPR013785">
    <property type="entry name" value="Aldolase_TIM"/>
</dbReference>
<gene>
    <name evidence="11" type="primary">pyrF</name>
    <name evidence="10" type="synonym">pyrE</name>
    <name evidence="13" type="ORF">SE15_03385</name>
</gene>
<keyword evidence="5 10" id="KW-0808">Transferase</keyword>
<evidence type="ECO:0000256" key="3">
    <source>
        <dbReference type="ARBA" id="ARBA00008847"/>
    </source>
</evidence>
<dbReference type="EC" id="4.1.1.23" evidence="11"/>